<dbReference type="InterPro" id="IPR029058">
    <property type="entry name" value="AB_hydrolase_fold"/>
</dbReference>
<dbReference type="Pfam" id="PF05728">
    <property type="entry name" value="UPF0227"/>
    <property type="match status" value="1"/>
</dbReference>
<dbReference type="InterPro" id="IPR008886">
    <property type="entry name" value="UPF0227/Esterase_YqiA"/>
</dbReference>
<proteinExistence type="predicted"/>
<accession>A0A7C5SYU6</accession>
<reference evidence="1" key="1">
    <citation type="journal article" date="2020" name="mSystems">
        <title>Genome- and Community-Level Interaction Insights into Carbon Utilization and Element Cycling Functions of Hydrothermarchaeota in Hydrothermal Sediment.</title>
        <authorList>
            <person name="Zhou Z."/>
            <person name="Liu Y."/>
            <person name="Xu W."/>
            <person name="Pan J."/>
            <person name="Luo Z.H."/>
            <person name="Li M."/>
        </authorList>
    </citation>
    <scope>NUCLEOTIDE SEQUENCE [LARGE SCALE GENOMIC DNA]</scope>
    <source>
        <strain evidence="1">SpSt-114</strain>
    </source>
</reference>
<protein>
    <submittedName>
        <fullName evidence="1">Alpha/beta hydrolase</fullName>
    </submittedName>
</protein>
<dbReference type="Gene3D" id="3.40.50.1820">
    <property type="entry name" value="alpha/beta hydrolase"/>
    <property type="match status" value="1"/>
</dbReference>
<evidence type="ECO:0000313" key="1">
    <source>
        <dbReference type="EMBL" id="HHO74325.1"/>
    </source>
</evidence>
<gene>
    <name evidence="1" type="ORF">ENN04_06815</name>
</gene>
<dbReference type="GO" id="GO:0016787">
    <property type="term" value="F:hydrolase activity"/>
    <property type="evidence" value="ECO:0007669"/>
    <property type="project" value="UniProtKB-KW"/>
</dbReference>
<dbReference type="EMBL" id="DSAC01000085">
    <property type="protein sequence ID" value="HHO74325.1"/>
    <property type="molecule type" value="Genomic_DNA"/>
</dbReference>
<organism evidence="1">
    <name type="scientific">Thermocrinis ruber</name>
    <dbReference type="NCBI Taxonomy" id="75906"/>
    <lineage>
        <taxon>Bacteria</taxon>
        <taxon>Pseudomonadati</taxon>
        <taxon>Aquificota</taxon>
        <taxon>Aquificia</taxon>
        <taxon>Aquificales</taxon>
        <taxon>Aquificaceae</taxon>
        <taxon>Thermocrinis</taxon>
    </lineage>
</organism>
<sequence>MFIYERAHPDVLLIHLHGFASNVKSSKVLALRDFALKSGRFSLFAMDMDYQHTTTTRTLEVLDALIRGFCQKFKSLVLSGSSHGAYVILNYLRFYPSQCVSRALLFAPSYSTLKLTLEEVGQELARAWLEGKEELSFTECETGLELTIHREFARDILEKGYEILEGDRVNFPTEPPVDLVIVHGTKDEVVPVEHSRIFVSKVKVKDYKEVDDDHRLSGTFKTLMEELLP</sequence>
<dbReference type="SUPFAM" id="SSF53474">
    <property type="entry name" value="alpha/beta-Hydrolases"/>
    <property type="match status" value="1"/>
</dbReference>
<name>A0A7C5SYU6_9AQUI</name>
<keyword evidence="1" id="KW-0378">Hydrolase</keyword>
<comment type="caution">
    <text evidence="1">The sequence shown here is derived from an EMBL/GenBank/DDBJ whole genome shotgun (WGS) entry which is preliminary data.</text>
</comment>
<dbReference type="AlphaFoldDB" id="A0A7C5SYU6"/>